<keyword evidence="2 4" id="KW-0808">Transferase</keyword>
<dbReference type="GO" id="GO:0005975">
    <property type="term" value="P:carbohydrate metabolic process"/>
    <property type="evidence" value="ECO:0007669"/>
    <property type="project" value="InterPro"/>
</dbReference>
<dbReference type="PANTHER" id="PTHR43095">
    <property type="entry name" value="SUGAR KINASE"/>
    <property type="match status" value="1"/>
</dbReference>
<name>A0A1A9FU74_9HYPH</name>
<evidence type="ECO:0000256" key="1">
    <source>
        <dbReference type="ARBA" id="ARBA00009156"/>
    </source>
</evidence>
<dbReference type="Pfam" id="PF00370">
    <property type="entry name" value="FGGY_N"/>
    <property type="match status" value="1"/>
</dbReference>
<evidence type="ECO:0000256" key="4">
    <source>
        <dbReference type="RuleBase" id="RU003733"/>
    </source>
</evidence>
<proteinExistence type="inferred from homology"/>
<dbReference type="Proteomes" id="UP000216188">
    <property type="component" value="Unassembled WGS sequence"/>
</dbReference>
<dbReference type="EC" id="2.7.1.27" evidence="8"/>
<dbReference type="PANTHER" id="PTHR43095:SF5">
    <property type="entry name" value="XYLULOSE KINASE"/>
    <property type="match status" value="1"/>
</dbReference>
<dbReference type="GO" id="GO:0047878">
    <property type="term" value="F:erythritol kinase activity"/>
    <property type="evidence" value="ECO:0007669"/>
    <property type="project" value="UniProtKB-EC"/>
</dbReference>
<dbReference type="InterPro" id="IPR018485">
    <property type="entry name" value="FGGY_C"/>
</dbReference>
<accession>A0A1A9FU74</accession>
<dbReference type="SUPFAM" id="SSF53067">
    <property type="entry name" value="Actin-like ATPase domain"/>
    <property type="match status" value="2"/>
</dbReference>
<dbReference type="CDD" id="cd24121">
    <property type="entry name" value="ASKHA_NBD_FGGY_BaEryA-like"/>
    <property type="match status" value="1"/>
</dbReference>
<dbReference type="InterPro" id="IPR050406">
    <property type="entry name" value="FGGY_Carb_Kinase"/>
</dbReference>
<protein>
    <submittedName>
        <fullName evidence="7">Carbohydrate kinase</fullName>
    </submittedName>
    <submittedName>
        <fullName evidence="8">Erythritol kinase</fullName>
        <ecNumber evidence="8">2.7.1.27</ecNumber>
    </submittedName>
</protein>
<feature type="domain" description="Carbohydrate kinase FGGY N-terminal" evidence="5">
    <location>
        <begin position="7"/>
        <end position="251"/>
    </location>
</feature>
<keyword evidence="3 4" id="KW-0418">Kinase</keyword>
<dbReference type="EMBL" id="PKQI01000004">
    <property type="protein sequence ID" value="NNV23583.1"/>
    <property type="molecule type" value="Genomic_DNA"/>
</dbReference>
<dbReference type="OrthoDB" id="9805576at2"/>
<evidence type="ECO:0000313" key="10">
    <source>
        <dbReference type="Proteomes" id="UP000526233"/>
    </source>
</evidence>
<comment type="caution">
    <text evidence="8">The sequence shown here is derived from an EMBL/GenBank/DDBJ whole genome shotgun (WGS) entry which is preliminary data.</text>
</comment>
<evidence type="ECO:0000313" key="9">
    <source>
        <dbReference type="Proteomes" id="UP000216188"/>
    </source>
</evidence>
<evidence type="ECO:0000313" key="7">
    <source>
        <dbReference type="EMBL" id="NNV23583.1"/>
    </source>
</evidence>
<organism evidence="8 9">
    <name type="scientific">Brucella pseudogrignonensis</name>
    <dbReference type="NCBI Taxonomy" id="419475"/>
    <lineage>
        <taxon>Bacteria</taxon>
        <taxon>Pseudomonadati</taxon>
        <taxon>Pseudomonadota</taxon>
        <taxon>Alphaproteobacteria</taxon>
        <taxon>Hyphomicrobiales</taxon>
        <taxon>Brucellaceae</taxon>
        <taxon>Brucella/Ochrobactrum group</taxon>
        <taxon>Brucella</taxon>
    </lineage>
</organism>
<dbReference type="InterPro" id="IPR043129">
    <property type="entry name" value="ATPase_NBD"/>
</dbReference>
<dbReference type="KEGG" id="ops:A8A54_23175"/>
<evidence type="ECO:0000256" key="3">
    <source>
        <dbReference type="ARBA" id="ARBA00022777"/>
    </source>
</evidence>
<keyword evidence="9" id="KW-1185">Reference proteome</keyword>
<reference evidence="7 10" key="2">
    <citation type="submission" date="2018-11" db="EMBL/GenBank/DDBJ databases">
        <title>Genome sequencing and analysis.</title>
        <authorList>
            <person name="Huang Y.-T."/>
        </authorList>
    </citation>
    <scope>NUCLEOTIDE SEQUENCE [LARGE SCALE GENOMIC DNA]</scope>
    <source>
        <strain evidence="7 10">SHIN</strain>
    </source>
</reference>
<dbReference type="PIRSF" id="PIRSF000538">
    <property type="entry name" value="GlpK"/>
    <property type="match status" value="1"/>
</dbReference>
<feature type="domain" description="Carbohydrate kinase FGGY C-terminal" evidence="6">
    <location>
        <begin position="265"/>
        <end position="458"/>
    </location>
</feature>
<dbReference type="InterPro" id="IPR018484">
    <property type="entry name" value="FGGY_N"/>
</dbReference>
<reference evidence="8 9" key="1">
    <citation type="submission" date="2017-07" db="EMBL/GenBank/DDBJ databases">
        <title>Phylogenetic study on the rhizospheric bacterium Ochrobactrum sp. A44.</title>
        <authorList>
            <person name="Krzyzanowska D.M."/>
            <person name="Ossowicki A."/>
            <person name="Rajewska M."/>
            <person name="Maciag T."/>
            <person name="Kaczynski Z."/>
            <person name="Czerwicka M."/>
            <person name="Jafra S."/>
        </authorList>
    </citation>
    <scope>NUCLEOTIDE SEQUENCE [LARGE SCALE GENOMIC DNA]</scope>
    <source>
        <strain evidence="8 9">CCUG 30717</strain>
    </source>
</reference>
<evidence type="ECO:0000256" key="2">
    <source>
        <dbReference type="ARBA" id="ARBA00022679"/>
    </source>
</evidence>
<dbReference type="EMBL" id="NNRM01000037">
    <property type="protein sequence ID" value="OYR23997.1"/>
    <property type="molecule type" value="Genomic_DNA"/>
</dbReference>
<dbReference type="InterPro" id="IPR018483">
    <property type="entry name" value="Carb_kinase_FGGY_CS"/>
</dbReference>
<dbReference type="PROSITE" id="PS00445">
    <property type="entry name" value="FGGY_KINASES_2"/>
    <property type="match status" value="1"/>
</dbReference>
<dbReference type="STRING" id="419475.A8A54_23175"/>
<dbReference type="Proteomes" id="UP000526233">
    <property type="component" value="Unassembled WGS sequence"/>
</dbReference>
<evidence type="ECO:0000313" key="8">
    <source>
        <dbReference type="EMBL" id="OYR23997.1"/>
    </source>
</evidence>
<dbReference type="Pfam" id="PF02782">
    <property type="entry name" value="FGGY_C"/>
    <property type="match status" value="1"/>
</dbReference>
<comment type="similarity">
    <text evidence="1 4">Belongs to the FGGY kinase family.</text>
</comment>
<dbReference type="InterPro" id="IPR000577">
    <property type="entry name" value="Carb_kinase_FGGY"/>
</dbReference>
<dbReference type="Gene3D" id="3.30.420.40">
    <property type="match status" value="2"/>
</dbReference>
<gene>
    <name evidence="8" type="ORF">CEV34_3330</name>
    <name evidence="7" type="ORF">EHE22_24690</name>
</gene>
<dbReference type="AlphaFoldDB" id="A0A1A9FU74"/>
<sequence length="512" mass="54961">MAQQDILIGIDAGTSVIKTVAFDLSGQQIAVAAVPNRYVTRPDGAAVQDMNDTWEDAALALRQLVEKVPGIANRVAAIGVTGQGDGTWLIDKHGEPVTEAWLWLDARAADRAEKLKQKPCDQARYVSTGAGLNSCQMGTQLGLMREIMPEVFDTATTSLHCKDWLYFRMTGERVVDPSEASFTFGDFRTRNYSPDVIDALELNDLKYLLPPVIDGTQQTHKLTEAAARQTGLRAGTPVALAYVDVTCTAIGGGLFAQDDINACTIIGSTGMHMVAKPAEDFMPVGARSGYVMPLPIPGWVAQIQSNMAATLNLDWVFALAGEMARDFGHQADRAELIARLNGWLTQARPGQLLYHPYISEAGERGPFIDVSARASLIGLNSGHRFPDIVRSVVEGLGLSARHCYSAMGEIPREIVVTGGAARADELRRILGACLGADLRRATREEAGATGAAMIAAVGVGLAPDMRTIIKDWVSPTLSSPEGPDAGLVQKYNQIFPSYTASVAALAPIWKQL</sequence>
<evidence type="ECO:0000259" key="6">
    <source>
        <dbReference type="Pfam" id="PF02782"/>
    </source>
</evidence>
<evidence type="ECO:0000259" key="5">
    <source>
        <dbReference type="Pfam" id="PF00370"/>
    </source>
</evidence>